<gene>
    <name evidence="1" type="ORF">X975_07700</name>
</gene>
<name>A0A087TVJ3_STEMI</name>
<dbReference type="AlphaFoldDB" id="A0A087TVJ3"/>
<proteinExistence type="predicted"/>
<dbReference type="EMBL" id="KK116938">
    <property type="protein sequence ID" value="KFM69132.1"/>
    <property type="molecule type" value="Genomic_DNA"/>
</dbReference>
<organism evidence="1 2">
    <name type="scientific">Stegodyphus mimosarum</name>
    <name type="common">African social velvet spider</name>
    <dbReference type="NCBI Taxonomy" id="407821"/>
    <lineage>
        <taxon>Eukaryota</taxon>
        <taxon>Metazoa</taxon>
        <taxon>Ecdysozoa</taxon>
        <taxon>Arthropoda</taxon>
        <taxon>Chelicerata</taxon>
        <taxon>Arachnida</taxon>
        <taxon>Araneae</taxon>
        <taxon>Araneomorphae</taxon>
        <taxon>Entelegynae</taxon>
        <taxon>Eresoidea</taxon>
        <taxon>Eresidae</taxon>
        <taxon>Stegodyphus</taxon>
    </lineage>
</organism>
<evidence type="ECO:0000313" key="2">
    <source>
        <dbReference type="Proteomes" id="UP000054359"/>
    </source>
</evidence>
<accession>A0A087TVJ3</accession>
<evidence type="ECO:0008006" key="3">
    <source>
        <dbReference type="Google" id="ProtNLM"/>
    </source>
</evidence>
<dbReference type="Proteomes" id="UP000054359">
    <property type="component" value="Unassembled WGS sequence"/>
</dbReference>
<feature type="non-terminal residue" evidence="1">
    <location>
        <position position="83"/>
    </location>
</feature>
<protein>
    <recommendedName>
        <fullName evidence="3">Mariner Mos1 transposase</fullName>
    </recommendedName>
</protein>
<keyword evidence="2" id="KW-1185">Reference proteome</keyword>
<dbReference type="OrthoDB" id="6433953at2759"/>
<evidence type="ECO:0000313" key="1">
    <source>
        <dbReference type="EMBL" id="KFM69132.1"/>
    </source>
</evidence>
<reference evidence="1 2" key="1">
    <citation type="submission" date="2013-11" db="EMBL/GenBank/DDBJ databases">
        <title>Genome sequencing of Stegodyphus mimosarum.</title>
        <authorList>
            <person name="Bechsgaard J."/>
        </authorList>
    </citation>
    <scope>NUCLEOTIDE SEQUENCE [LARGE SCALE GENOMIC DNA]</scope>
</reference>
<sequence length="83" mass="9853">MNRRITTREIAKEMFMSVGSVHTILRERLRYRKVCAQWVPKYLTKEQKIHHVCFHVPPYVVLSGTAKYSVQSLIQTQRFSEKS</sequence>